<reference evidence="9 10" key="1">
    <citation type="journal article" date="2014" name="Genome Announc.">
        <title>Complete Genome Sequence of Amino Acid-Utilizing Eubacterium acidaminophilum al-2 (DSM 3953).</title>
        <authorList>
            <person name="Poehlein A."/>
            <person name="Andreesen J.R."/>
            <person name="Daniel R."/>
        </authorList>
    </citation>
    <scope>NUCLEOTIDE SEQUENCE [LARGE SCALE GENOMIC DNA]</scope>
    <source>
        <strain evidence="9 10">DSM 3953</strain>
    </source>
</reference>
<proteinExistence type="inferred from homology"/>
<evidence type="ECO:0000313" key="9">
    <source>
        <dbReference type="EMBL" id="AHM57152.1"/>
    </source>
</evidence>
<dbReference type="Proteomes" id="UP000019591">
    <property type="component" value="Chromosome"/>
</dbReference>
<comment type="subunit">
    <text evidence="3">Homohexamer.</text>
</comment>
<dbReference type="HOGENOM" id="CLU_1793165_0_0_9"/>
<keyword evidence="7" id="KW-0010">Activator</keyword>
<evidence type="ECO:0000256" key="2">
    <source>
        <dbReference type="ARBA" id="ARBA00009992"/>
    </source>
</evidence>
<dbReference type="Pfam" id="PF09021">
    <property type="entry name" value="HutP"/>
    <property type="match status" value="1"/>
</dbReference>
<protein>
    <recommendedName>
        <fullName evidence="4">Hut operon positive regulatory protein</fullName>
    </recommendedName>
</protein>
<evidence type="ECO:0000256" key="4">
    <source>
        <dbReference type="ARBA" id="ARBA00019377"/>
    </source>
</evidence>
<dbReference type="PATRIC" id="fig|1286171.3.peg.1820"/>
<keyword evidence="6" id="KW-0805">Transcription regulation</keyword>
<keyword evidence="10" id="KW-1185">Reference proteome</keyword>
<dbReference type="InterPro" id="IPR015111">
    <property type="entry name" value="Regulatory_HutP"/>
</dbReference>
<sequence>MMKSIDVAKAAIKLALSTREEEERLARDYKKAGILSTGVDVGGNLIQSIPKIIERALVASKRTGIIQNLHIHEGAIIGAAREAINQVSEKATGFSVGGKIGIARSGEHISICLFLSIGVLHLDDMVIGLAHRSIPVLENEKVYFKSE</sequence>
<dbReference type="RefSeq" id="WP_025436106.1">
    <property type="nucleotide sequence ID" value="NZ_CP007452.1"/>
</dbReference>
<keyword evidence="5" id="KW-0694">RNA-binding</keyword>
<dbReference type="InterPro" id="IPR036482">
    <property type="entry name" value="Regulatory_HutP_sf"/>
</dbReference>
<keyword evidence="8" id="KW-0804">Transcription</keyword>
<evidence type="ECO:0000256" key="3">
    <source>
        <dbReference type="ARBA" id="ARBA00011643"/>
    </source>
</evidence>
<accession>W8TLV8</accession>
<evidence type="ECO:0000256" key="1">
    <source>
        <dbReference type="ARBA" id="ARBA00002945"/>
    </source>
</evidence>
<evidence type="ECO:0000256" key="8">
    <source>
        <dbReference type="ARBA" id="ARBA00023163"/>
    </source>
</evidence>
<evidence type="ECO:0000256" key="7">
    <source>
        <dbReference type="ARBA" id="ARBA00023159"/>
    </source>
</evidence>
<gene>
    <name evidence="9" type="ORF">EAL2_c18710</name>
</gene>
<name>W8TLV8_PEPAC</name>
<dbReference type="CDD" id="cd11640">
    <property type="entry name" value="HutP"/>
    <property type="match status" value="1"/>
</dbReference>
<evidence type="ECO:0000256" key="6">
    <source>
        <dbReference type="ARBA" id="ARBA00023015"/>
    </source>
</evidence>
<dbReference type="eggNOG" id="ENOG502ZZGD">
    <property type="taxonomic scope" value="Bacteria"/>
</dbReference>
<dbReference type="KEGG" id="eac:EAL2_c18710"/>
<dbReference type="GO" id="GO:0003723">
    <property type="term" value="F:RNA binding"/>
    <property type="evidence" value="ECO:0007669"/>
    <property type="project" value="UniProtKB-KW"/>
</dbReference>
<dbReference type="Gene3D" id="3.40.1510.10">
    <property type="entry name" value="Hut operon regulatory protein HutP"/>
    <property type="match status" value="1"/>
</dbReference>
<dbReference type="EMBL" id="CP007452">
    <property type="protein sequence ID" value="AHM57152.1"/>
    <property type="molecule type" value="Genomic_DNA"/>
</dbReference>
<organism evidence="9 10">
    <name type="scientific">Peptoclostridium acidaminophilum DSM 3953</name>
    <dbReference type="NCBI Taxonomy" id="1286171"/>
    <lineage>
        <taxon>Bacteria</taxon>
        <taxon>Bacillati</taxon>
        <taxon>Bacillota</taxon>
        <taxon>Clostridia</taxon>
        <taxon>Peptostreptococcales</taxon>
        <taxon>Peptoclostridiaceae</taxon>
        <taxon>Peptoclostridium</taxon>
    </lineage>
</organism>
<dbReference type="STRING" id="1286171.EAL2_c18710"/>
<comment type="function">
    <text evidence="1">Antiterminator that binds to cis-acting regulatory sequences on the mRNA in the presence of histidine, thereby suppressing transcription termination and activating the hut operon for histidine utilization.</text>
</comment>
<dbReference type="AlphaFoldDB" id="W8TLV8"/>
<evidence type="ECO:0000256" key="5">
    <source>
        <dbReference type="ARBA" id="ARBA00022884"/>
    </source>
</evidence>
<evidence type="ECO:0000313" key="10">
    <source>
        <dbReference type="Proteomes" id="UP000019591"/>
    </source>
</evidence>
<comment type="similarity">
    <text evidence="2">Belongs to the HutP family.</text>
</comment>